<dbReference type="EnsemblPlants" id="Solyc03g033260.3.1">
    <property type="protein sequence ID" value="Solyc03g033260.3.1"/>
    <property type="gene ID" value="Solyc03g033260.3"/>
</dbReference>
<dbReference type="InterPro" id="IPR034628">
    <property type="entry name" value="MEX1/MEX1-like"/>
</dbReference>
<accession>A0A3Q7FIC3</accession>
<dbReference type="PANTHER" id="PTHR34809">
    <property type="entry name" value="MALTOSE EXCESS PROTEIN 1, CHLOROPLASTIC-RELATED"/>
    <property type="match status" value="1"/>
</dbReference>
<dbReference type="InParanoid" id="A0A3Q7FIC3"/>
<evidence type="ECO:0000313" key="2">
    <source>
        <dbReference type="Proteomes" id="UP000004994"/>
    </source>
</evidence>
<dbReference type="AlphaFoldDB" id="A0A3Q7FIC3"/>
<dbReference type="PANTHER" id="PTHR34809:SF1">
    <property type="entry name" value="MALTOSE EXCESS PROTEIN 1, CHLOROPLASTIC-RELATED"/>
    <property type="match status" value="1"/>
</dbReference>
<reference evidence="1" key="2">
    <citation type="submission" date="2019-01" db="UniProtKB">
        <authorList>
            <consortium name="EnsemblPlants"/>
        </authorList>
    </citation>
    <scope>IDENTIFICATION</scope>
    <source>
        <strain evidence="1">cv. Heinz 1706</strain>
    </source>
</reference>
<sequence>MAGSLLPVGKAVLRSSEPSKCYMFNADLQHPKSIPILPPYKKRVKQNNTLNKSVLLSPLVCQYRLKPVSALDSDVPYPIEQSSEGLKSSESLQWDSLTAKFAGAANIPFLILQLSQIILNARNLLAGNQAALFAVPWLVWHSASIVATYSCGLINVER</sequence>
<proteinExistence type="predicted"/>
<keyword evidence="2" id="KW-1185">Reference proteome</keyword>
<evidence type="ECO:0000313" key="1">
    <source>
        <dbReference type="EnsemblPlants" id="Solyc03g033260.3.1"/>
    </source>
</evidence>
<dbReference type="Gramene" id="Solyc03g033260.3.1">
    <property type="protein sequence ID" value="Solyc03g033260.3.1"/>
    <property type="gene ID" value="Solyc03g033260.3"/>
</dbReference>
<protein>
    <submittedName>
        <fullName evidence="1">Uncharacterized protein</fullName>
    </submittedName>
</protein>
<name>A0A3Q7FIC3_SOLLC</name>
<dbReference type="STRING" id="4081.A0A3Q7FIC3"/>
<dbReference type="PaxDb" id="4081-Solyc03g033260.2.1"/>
<reference evidence="1" key="1">
    <citation type="journal article" date="2012" name="Nature">
        <title>The tomato genome sequence provides insights into fleshy fruit evolution.</title>
        <authorList>
            <consortium name="Tomato Genome Consortium"/>
        </authorList>
    </citation>
    <scope>NUCLEOTIDE SEQUENCE [LARGE SCALE GENOMIC DNA]</scope>
    <source>
        <strain evidence="1">cv. Heinz 1706</strain>
    </source>
</reference>
<organism evidence="1">
    <name type="scientific">Solanum lycopersicum</name>
    <name type="common">Tomato</name>
    <name type="synonym">Lycopersicon esculentum</name>
    <dbReference type="NCBI Taxonomy" id="4081"/>
    <lineage>
        <taxon>Eukaryota</taxon>
        <taxon>Viridiplantae</taxon>
        <taxon>Streptophyta</taxon>
        <taxon>Embryophyta</taxon>
        <taxon>Tracheophyta</taxon>
        <taxon>Spermatophyta</taxon>
        <taxon>Magnoliopsida</taxon>
        <taxon>eudicotyledons</taxon>
        <taxon>Gunneridae</taxon>
        <taxon>Pentapetalae</taxon>
        <taxon>asterids</taxon>
        <taxon>lamiids</taxon>
        <taxon>Solanales</taxon>
        <taxon>Solanaceae</taxon>
        <taxon>Solanoideae</taxon>
        <taxon>Solaneae</taxon>
        <taxon>Solanum</taxon>
        <taxon>Solanum subgen. Lycopersicon</taxon>
    </lineage>
</organism>
<dbReference type="Proteomes" id="UP000004994">
    <property type="component" value="Chromosome 3"/>
</dbReference>